<evidence type="ECO:0000259" key="7">
    <source>
        <dbReference type="Pfam" id="PF04082"/>
    </source>
</evidence>
<accession>A0ABR3BD33</accession>
<protein>
    <recommendedName>
        <fullName evidence="7">Xylanolytic transcriptional activator regulatory domain-containing protein</fullName>
    </recommendedName>
</protein>
<dbReference type="PANTHER" id="PTHR31313">
    <property type="entry name" value="TY1 ENHANCER ACTIVATOR"/>
    <property type="match status" value="1"/>
</dbReference>
<evidence type="ECO:0000256" key="6">
    <source>
        <dbReference type="ARBA" id="ARBA00023242"/>
    </source>
</evidence>
<name>A0ABR3BD33_PHYBL</name>
<proteinExistence type="predicted"/>
<evidence type="ECO:0000256" key="2">
    <source>
        <dbReference type="ARBA" id="ARBA00022833"/>
    </source>
</evidence>
<keyword evidence="3" id="KW-0805">Transcription regulation</keyword>
<keyword evidence="2" id="KW-0862">Zinc</keyword>
<keyword evidence="1" id="KW-0479">Metal-binding</keyword>
<evidence type="ECO:0000313" key="9">
    <source>
        <dbReference type="Proteomes" id="UP001448207"/>
    </source>
</evidence>
<evidence type="ECO:0000313" key="8">
    <source>
        <dbReference type="EMBL" id="KAL0096747.1"/>
    </source>
</evidence>
<evidence type="ECO:0000256" key="3">
    <source>
        <dbReference type="ARBA" id="ARBA00023015"/>
    </source>
</evidence>
<comment type="caution">
    <text evidence="8">The sequence shown here is derived from an EMBL/GenBank/DDBJ whole genome shotgun (WGS) entry which is preliminary data.</text>
</comment>
<evidence type="ECO:0000256" key="1">
    <source>
        <dbReference type="ARBA" id="ARBA00022723"/>
    </source>
</evidence>
<keyword evidence="9" id="KW-1185">Reference proteome</keyword>
<dbReference type="Proteomes" id="UP001448207">
    <property type="component" value="Unassembled WGS sequence"/>
</dbReference>
<keyword evidence="6" id="KW-0539">Nucleus</keyword>
<keyword evidence="4" id="KW-0238">DNA-binding</keyword>
<keyword evidence="5" id="KW-0804">Transcription</keyword>
<dbReference type="Pfam" id="PF04082">
    <property type="entry name" value="Fungal_trans"/>
    <property type="match status" value="1"/>
</dbReference>
<reference evidence="8 9" key="1">
    <citation type="submission" date="2024-04" db="EMBL/GenBank/DDBJ databases">
        <title>Symmetric and asymmetric DNA N6-adenine methylation regulates different biological responses in Mucorales.</title>
        <authorList>
            <consortium name="Lawrence Berkeley National Laboratory"/>
            <person name="Lax C."/>
            <person name="Mondo S.J."/>
            <person name="Osorio-Concepcion M."/>
            <person name="Muszewska A."/>
            <person name="Corrochano-Luque M."/>
            <person name="Gutierrez G."/>
            <person name="Riley R."/>
            <person name="Lipzen A."/>
            <person name="Guo J."/>
            <person name="Hundley H."/>
            <person name="Amirebrahimi M."/>
            <person name="Ng V."/>
            <person name="Lorenzo-Gutierrez D."/>
            <person name="Binder U."/>
            <person name="Yang J."/>
            <person name="Song Y."/>
            <person name="Canovas D."/>
            <person name="Navarro E."/>
            <person name="Freitag M."/>
            <person name="Gabaldon T."/>
            <person name="Grigoriev I.V."/>
            <person name="Corrochano L.M."/>
            <person name="Nicolas F.E."/>
            <person name="Garre V."/>
        </authorList>
    </citation>
    <scope>NUCLEOTIDE SEQUENCE [LARGE SCALE GENOMIC DNA]</scope>
    <source>
        <strain evidence="8 9">L51</strain>
    </source>
</reference>
<organism evidence="8 9">
    <name type="scientific">Phycomyces blakesleeanus</name>
    <dbReference type="NCBI Taxonomy" id="4837"/>
    <lineage>
        <taxon>Eukaryota</taxon>
        <taxon>Fungi</taxon>
        <taxon>Fungi incertae sedis</taxon>
        <taxon>Mucoromycota</taxon>
        <taxon>Mucoromycotina</taxon>
        <taxon>Mucoromycetes</taxon>
        <taxon>Mucorales</taxon>
        <taxon>Phycomycetaceae</taxon>
        <taxon>Phycomyces</taxon>
    </lineage>
</organism>
<dbReference type="CDD" id="cd12148">
    <property type="entry name" value="fungal_TF_MHR"/>
    <property type="match status" value="1"/>
</dbReference>
<dbReference type="EMBL" id="JBCLYO010000001">
    <property type="protein sequence ID" value="KAL0096747.1"/>
    <property type="molecule type" value="Genomic_DNA"/>
</dbReference>
<gene>
    <name evidence="8" type="ORF">J3Q64DRAFT_1630321</name>
</gene>
<dbReference type="PANTHER" id="PTHR31313:SF81">
    <property type="entry name" value="TY1 ENHANCER ACTIVATOR"/>
    <property type="match status" value="1"/>
</dbReference>
<evidence type="ECO:0000256" key="4">
    <source>
        <dbReference type="ARBA" id="ARBA00023125"/>
    </source>
</evidence>
<evidence type="ECO:0000256" key="5">
    <source>
        <dbReference type="ARBA" id="ARBA00023163"/>
    </source>
</evidence>
<feature type="domain" description="Xylanolytic transcriptional activator regulatory" evidence="7">
    <location>
        <begin position="253"/>
        <end position="363"/>
    </location>
</feature>
<dbReference type="InterPro" id="IPR051615">
    <property type="entry name" value="Transcr_Regulatory_Elem"/>
</dbReference>
<dbReference type="InterPro" id="IPR007219">
    <property type="entry name" value="XnlR_reg_dom"/>
</dbReference>
<sequence>MQQDELEALQITFYEIESWIEKTTPVLGRMTRELDKASEQFDRRPNTANTTSTQQNATETLFPALPISLADTLTNAHINDQPLMPWILSFQPGNSLRLDTNITSVDQLVDAVQKIALLTGTPPSNFSSANGTGEDAEMLSANNNSNITNAPLQIELATEFWAAALSRHPNSCLEKYEDRDINIDAFTQNVPSSIVDYMCRVYWECLHPKFADDMASFYYRSTDPRRNQVCIDSQMAMVLIHVVRHDKDVCKDAYEVAYFYYERARQAIVDSFDTPDTSTLETLMNLAMFCVLCKRQSQARIYISLAYRMLFDMEIHPTSGRLPTDPRLRRTHLRLFMVFFYTDMTSATYSGEPDQIKSFDTIDFYELIQLTELLTQRGQIQIDTKARCKETYAVHFLELAKIGKKIQNLAAQYHQYQGHQQKDYHSNSSGKLPPAWANRVRTLEISLATWFSRLPAHYRQSSTYTPTNTSGYVKGQEMDVSALDQHARLLLQLGYQNQWLLLHKIFLSPKTGQEQFSDTSFTQCVERSHKICTDAANRIVGLSELISEKFGWCVCQQFINCIYQASTVFCRNSLGPDEYHRFPAQVMLKRILSILTSRQVNYNGLPNDIATCLNEFLSEHGMATTNNEPHTPQEEVQEFDTTTTTITTTTTTAESYFMGVDFDDSLFNSPLMYQTCKDQQTQTQAQSFMTSSSSEVT</sequence>